<dbReference type="Pfam" id="PF00930">
    <property type="entry name" value="DPPIV_N"/>
    <property type="match status" value="1"/>
</dbReference>
<gene>
    <name evidence="4" type="ORF">JAO74_04360</name>
</gene>
<dbReference type="SUPFAM" id="SSF82171">
    <property type="entry name" value="DPP6 N-terminal domain-like"/>
    <property type="match status" value="1"/>
</dbReference>
<evidence type="ECO:0000313" key="5">
    <source>
        <dbReference type="Proteomes" id="UP000640426"/>
    </source>
</evidence>
<protein>
    <submittedName>
        <fullName evidence="4">DPP IV N-terminal domain-containing protein</fullName>
    </submittedName>
</protein>
<feature type="domain" description="Dipeptidylpeptidase IV N-terminal" evidence="3">
    <location>
        <begin position="162"/>
        <end position="477"/>
    </location>
</feature>
<name>A0ABS0XMN6_9SPHN</name>
<feature type="signal peptide" evidence="1">
    <location>
        <begin position="1"/>
        <end position="19"/>
    </location>
</feature>
<dbReference type="EMBL" id="JAELXS010000002">
    <property type="protein sequence ID" value="MBJ6121023.1"/>
    <property type="molecule type" value="Genomic_DNA"/>
</dbReference>
<dbReference type="InterPro" id="IPR002469">
    <property type="entry name" value="Peptidase_S9B_N"/>
</dbReference>
<dbReference type="InterPro" id="IPR001375">
    <property type="entry name" value="Peptidase_S9_cat"/>
</dbReference>
<dbReference type="Pfam" id="PF00326">
    <property type="entry name" value="Peptidase_S9"/>
    <property type="match status" value="1"/>
</dbReference>
<dbReference type="PANTHER" id="PTHR11731:SF193">
    <property type="entry name" value="DIPEPTIDYL PEPTIDASE 9"/>
    <property type="match status" value="1"/>
</dbReference>
<accession>A0ABS0XMN6</accession>
<keyword evidence="1" id="KW-0732">Signal</keyword>
<sequence length="783" mass="85161">MRAWLLGLALASTGTAAMAADQVVPPTTTAPVQAETLAPVPPIEGGDLTLARVFGNPDLSGQQPRSLRLSPDGSLLTSLRNRADDKERFDLWATDTATGAERMLVDSGKVGSGAELSEAEKMQRERARIGGSKGIVAYDWSSDGKSILVPLDGDLFLATLDGNVRKLTQGADGGAGGALNPVVSPRGGFVSYVRNQNLYVQSLGPNAGAAKAATTDGAGTVHWGEAEFVAQEEMDRSTGYWWSPDDRYIAVERFDEAPVHVATRAAIGATGTRVYEQRYPAAGTPNVLVDLYVMKPDGTGQVKVNLGAERDIYLARVDWTPDGSGLLIQRQSRDQKRMDVLRVDPATGKSTILFTERAGEKSWLNLTDAYQIMRDGSLIWRSERSGYGHLYRFAAGKWTQLTKGDWVVTGLVGIDEGKRRIFFTGTRDDVLEQHLYSVDIAKPNDITRLTERGATYSATMDGTATRFVVSRSSPTQPTQVYLADAGGKRVRWINENAVVAGHPYFPYLASHQQTTFGTIKAADGSTLHWEMITPPLEPGRKYPVFFQHYGGPHSQQVTRGWQGPLPQFLVDQGYIFFQIDNRGSINRGKAFEDQIYHAMGTVEVADQLAGADYLKTLPFVDPAKIATYGWSYGGYMSIKMLEKTPGVYAAAVSGAPVTEWTLYDTHYTERYMGDPRLDPAAYAASAAVADAAKIRDPLLLIHGMADDNVFLDNSTAFAAEMQKTATPFEMMFYPGYTHRVSGPGVSQHLWGTILSFLERTVKNKPEAAAVPPPAAPVPATPAP</sequence>
<dbReference type="Proteomes" id="UP000640426">
    <property type="component" value="Unassembled WGS sequence"/>
</dbReference>
<dbReference type="SUPFAM" id="SSF53474">
    <property type="entry name" value="alpha/beta-Hydrolases"/>
    <property type="match status" value="1"/>
</dbReference>
<evidence type="ECO:0000256" key="1">
    <source>
        <dbReference type="SAM" id="SignalP"/>
    </source>
</evidence>
<feature type="domain" description="Peptidase S9 prolyl oligopeptidase catalytic" evidence="2">
    <location>
        <begin position="566"/>
        <end position="763"/>
    </location>
</feature>
<evidence type="ECO:0000313" key="4">
    <source>
        <dbReference type="EMBL" id="MBJ6121023.1"/>
    </source>
</evidence>
<evidence type="ECO:0000259" key="2">
    <source>
        <dbReference type="Pfam" id="PF00326"/>
    </source>
</evidence>
<dbReference type="InterPro" id="IPR029058">
    <property type="entry name" value="AB_hydrolase_fold"/>
</dbReference>
<dbReference type="Gene3D" id="2.140.10.30">
    <property type="entry name" value="Dipeptidylpeptidase IV, N-terminal domain"/>
    <property type="match status" value="1"/>
</dbReference>
<organism evidence="4 5">
    <name type="scientific">Sphingomonas mollis</name>
    <dbReference type="NCBI Taxonomy" id="2795726"/>
    <lineage>
        <taxon>Bacteria</taxon>
        <taxon>Pseudomonadati</taxon>
        <taxon>Pseudomonadota</taxon>
        <taxon>Alphaproteobacteria</taxon>
        <taxon>Sphingomonadales</taxon>
        <taxon>Sphingomonadaceae</taxon>
        <taxon>Sphingomonas</taxon>
    </lineage>
</organism>
<dbReference type="PANTHER" id="PTHR11731">
    <property type="entry name" value="PROTEASE FAMILY S9B,C DIPEPTIDYL-PEPTIDASE IV-RELATED"/>
    <property type="match status" value="1"/>
</dbReference>
<feature type="chain" id="PRO_5047289297" evidence="1">
    <location>
        <begin position="20"/>
        <end position="783"/>
    </location>
</feature>
<proteinExistence type="predicted"/>
<dbReference type="Gene3D" id="3.40.50.1820">
    <property type="entry name" value="alpha/beta hydrolase"/>
    <property type="match status" value="1"/>
</dbReference>
<evidence type="ECO:0000259" key="3">
    <source>
        <dbReference type="Pfam" id="PF00930"/>
    </source>
</evidence>
<reference evidence="5" key="1">
    <citation type="submission" date="2020-12" db="EMBL/GenBank/DDBJ databases">
        <title>Hymenobacter sp.</title>
        <authorList>
            <person name="Kim M.K."/>
        </authorList>
    </citation>
    <scope>NUCLEOTIDE SEQUENCE [LARGE SCALE GENOMIC DNA]</scope>
    <source>
        <strain evidence="5">BT553</strain>
    </source>
</reference>
<comment type="caution">
    <text evidence="4">The sequence shown here is derived from an EMBL/GenBank/DDBJ whole genome shotgun (WGS) entry which is preliminary data.</text>
</comment>
<dbReference type="InterPro" id="IPR050278">
    <property type="entry name" value="Serine_Prot_S9B/DPPIV"/>
</dbReference>
<dbReference type="RefSeq" id="WP_199035535.1">
    <property type="nucleotide sequence ID" value="NZ_JAELXS010000002.1"/>
</dbReference>
<keyword evidence="5" id="KW-1185">Reference proteome</keyword>